<dbReference type="SUPFAM" id="SSF54637">
    <property type="entry name" value="Thioesterase/thiol ester dehydrase-isomerase"/>
    <property type="match status" value="1"/>
</dbReference>
<evidence type="ECO:0000259" key="2">
    <source>
        <dbReference type="Pfam" id="PF04945"/>
    </source>
</evidence>
<accession>A0ABD5SNB7</accession>
<dbReference type="GO" id="GO:0016836">
    <property type="term" value="F:hydro-lyase activity"/>
    <property type="evidence" value="ECO:0007669"/>
    <property type="project" value="UniProtKB-ARBA"/>
</dbReference>
<name>A0ABD5SNB7_9EURY</name>
<dbReference type="PANTHER" id="PTHR43437">
    <property type="entry name" value="HYDROXYACYL-THIOESTER DEHYDRATASE TYPE 2, MITOCHONDRIAL-RELATED"/>
    <property type="match status" value="1"/>
</dbReference>
<dbReference type="InterPro" id="IPR007029">
    <property type="entry name" value="YHS_dom"/>
</dbReference>
<dbReference type="InterPro" id="IPR002539">
    <property type="entry name" value="MaoC-like_dom"/>
</dbReference>
<evidence type="ECO:0000313" key="3">
    <source>
        <dbReference type="EMBL" id="MFC6766681.1"/>
    </source>
</evidence>
<dbReference type="InterPro" id="IPR009078">
    <property type="entry name" value="Ferritin-like_SF"/>
</dbReference>
<dbReference type="Pfam" id="PF01575">
    <property type="entry name" value="MaoC_dehydratas"/>
    <property type="match status" value="1"/>
</dbReference>
<protein>
    <submittedName>
        <fullName evidence="3">MaoC/PaaZ C-terminal domain-containing protein</fullName>
    </submittedName>
</protein>
<keyword evidence="4" id="KW-1185">Reference proteome</keyword>
<evidence type="ECO:0000313" key="4">
    <source>
        <dbReference type="Proteomes" id="UP001596383"/>
    </source>
</evidence>
<gene>
    <name evidence="3" type="ORF">ACFQE6_17285</name>
</gene>
<dbReference type="InterPro" id="IPR029069">
    <property type="entry name" value="HotDog_dom_sf"/>
</dbReference>
<organism evidence="3 4">
    <name type="scientific">Natrinema soli</name>
    <dbReference type="NCBI Taxonomy" id="1930624"/>
    <lineage>
        <taxon>Archaea</taxon>
        <taxon>Methanobacteriati</taxon>
        <taxon>Methanobacteriota</taxon>
        <taxon>Stenosarchaea group</taxon>
        <taxon>Halobacteria</taxon>
        <taxon>Halobacteriales</taxon>
        <taxon>Natrialbaceae</taxon>
        <taxon>Natrinema</taxon>
    </lineage>
</organism>
<sequence length="193" mass="21283">MTHNSKTYHFCSQACRDLFERDPGQYLNDPHPHLKEIEGVTVPRLPSGRAAGDFEIEIDNPISLGVGDRVTFTKTITDEDVRKFTEATSDTNALHLNEDFAAKTRFGGRIVHGTLVSGLISSALACFPGVTIYLTQNLEFKRPVSIGDTLVARCEIIETLEDSEFCLTTRVENEAGKLVIDGTVTVLIDDLPE</sequence>
<dbReference type="Proteomes" id="UP001596383">
    <property type="component" value="Unassembled WGS sequence"/>
</dbReference>
<dbReference type="AlphaFoldDB" id="A0ABD5SNB7"/>
<dbReference type="Pfam" id="PF04945">
    <property type="entry name" value="YHS"/>
    <property type="match status" value="1"/>
</dbReference>
<dbReference type="PANTHER" id="PTHR43437:SF3">
    <property type="entry name" value="HYDROXYACYL-THIOESTER DEHYDRATASE TYPE 2, MITOCHONDRIAL"/>
    <property type="match status" value="1"/>
</dbReference>
<dbReference type="CDD" id="cd03449">
    <property type="entry name" value="R_hydratase"/>
    <property type="match status" value="1"/>
</dbReference>
<dbReference type="Gene3D" id="1.10.620.20">
    <property type="entry name" value="Ribonucleotide Reductase, subunit A"/>
    <property type="match status" value="1"/>
</dbReference>
<reference evidence="3 4" key="1">
    <citation type="journal article" date="2019" name="Int. J. Syst. Evol. Microbiol.">
        <title>The Global Catalogue of Microorganisms (GCM) 10K type strain sequencing project: providing services to taxonomists for standard genome sequencing and annotation.</title>
        <authorList>
            <consortium name="The Broad Institute Genomics Platform"/>
            <consortium name="The Broad Institute Genome Sequencing Center for Infectious Disease"/>
            <person name="Wu L."/>
            <person name="Ma J."/>
        </authorList>
    </citation>
    <scope>NUCLEOTIDE SEQUENCE [LARGE SCALE GENOMIC DNA]</scope>
    <source>
        <strain evidence="3 4">LMG 29247</strain>
    </source>
</reference>
<evidence type="ECO:0000259" key="1">
    <source>
        <dbReference type="Pfam" id="PF01575"/>
    </source>
</evidence>
<dbReference type="Gene3D" id="3.10.129.10">
    <property type="entry name" value="Hotdog Thioesterase"/>
    <property type="match status" value="1"/>
</dbReference>
<dbReference type="EMBL" id="JBHSWV010000280">
    <property type="protein sequence ID" value="MFC6766681.1"/>
    <property type="molecule type" value="Genomic_DNA"/>
</dbReference>
<dbReference type="RefSeq" id="WP_377042948.1">
    <property type="nucleotide sequence ID" value="NZ_JAQIVI010000280.1"/>
</dbReference>
<dbReference type="InterPro" id="IPR012348">
    <property type="entry name" value="RNR-like"/>
</dbReference>
<dbReference type="SUPFAM" id="SSF47240">
    <property type="entry name" value="Ferritin-like"/>
    <property type="match status" value="1"/>
</dbReference>
<comment type="caution">
    <text evidence="3">The sequence shown here is derived from an EMBL/GenBank/DDBJ whole genome shotgun (WGS) entry which is preliminary data.</text>
</comment>
<feature type="domain" description="MaoC-like" evidence="1">
    <location>
        <begin position="73"/>
        <end position="158"/>
    </location>
</feature>
<dbReference type="InterPro" id="IPR050965">
    <property type="entry name" value="UPF0336/Enoyl-CoA_hydratase"/>
</dbReference>
<feature type="domain" description="YHS" evidence="2">
    <location>
        <begin position="6"/>
        <end position="28"/>
    </location>
</feature>
<proteinExistence type="predicted"/>